<keyword evidence="4" id="KW-1185">Reference proteome</keyword>
<evidence type="ECO:0000256" key="2">
    <source>
        <dbReference type="SAM" id="Phobius"/>
    </source>
</evidence>
<keyword evidence="2" id="KW-1133">Transmembrane helix</keyword>
<organism evidence="3 4">
    <name type="scientific">Clonostachys chloroleuca</name>
    <dbReference type="NCBI Taxonomy" id="1926264"/>
    <lineage>
        <taxon>Eukaryota</taxon>
        <taxon>Fungi</taxon>
        <taxon>Dikarya</taxon>
        <taxon>Ascomycota</taxon>
        <taxon>Pezizomycotina</taxon>
        <taxon>Sordariomycetes</taxon>
        <taxon>Hypocreomycetidae</taxon>
        <taxon>Hypocreales</taxon>
        <taxon>Bionectriaceae</taxon>
        <taxon>Clonostachys</taxon>
    </lineage>
</organism>
<dbReference type="EMBL" id="CABFNP030001292">
    <property type="protein sequence ID" value="CAI6097661.1"/>
    <property type="molecule type" value="Genomic_DNA"/>
</dbReference>
<reference evidence="3" key="1">
    <citation type="submission" date="2023-01" db="EMBL/GenBank/DDBJ databases">
        <authorList>
            <person name="Piombo E."/>
        </authorList>
    </citation>
    <scope>NUCLEOTIDE SEQUENCE</scope>
</reference>
<dbReference type="Pfam" id="PF12351">
    <property type="entry name" value="Fig1"/>
    <property type="match status" value="1"/>
</dbReference>
<feature type="compositionally biased region" description="Acidic residues" evidence="1">
    <location>
        <begin position="19"/>
        <end position="39"/>
    </location>
</feature>
<feature type="transmembrane region" description="Helical" evidence="2">
    <location>
        <begin position="245"/>
        <end position="267"/>
    </location>
</feature>
<feature type="transmembrane region" description="Helical" evidence="2">
    <location>
        <begin position="298"/>
        <end position="323"/>
    </location>
</feature>
<keyword evidence="2" id="KW-0812">Transmembrane</keyword>
<proteinExistence type="predicted"/>
<sequence>MLSAWRRWRWPPTPSTEPEITEPESTEPETEDTEGEDRDESVFSGEMTPADTLSDTTGASTAETASTDPSDEYPVPILGFHHVLMIISAISLVGLGLTLGGCSRTGTLQNFHLLSISYRPDIAPINARSPLMLNDTLPDILHQWTLKGVDEPMRAEAVQVGYWSICVKLHQGDWQCRLRQPAAHIVDPLRIVEAAFDFQKHVTSSVLVILGVVFSLSNLVVLLLFPGWNTPDDGSDEPKPYPSSQYATVLVLANGLAGAMLYIGMVWQQIAIASAGTIIEGLRYGSVEVQIGITAATLGWLGVFLSCLCMLGGILMGVSLHLVDELSQD</sequence>
<feature type="region of interest" description="Disordered" evidence="1">
    <location>
        <begin position="1"/>
        <end position="71"/>
    </location>
</feature>
<dbReference type="PANTHER" id="PTHR28092">
    <property type="entry name" value="FACTOR-INDUCED GENE 1 PROTEIN"/>
    <property type="match status" value="1"/>
</dbReference>
<feature type="transmembrane region" description="Helical" evidence="2">
    <location>
        <begin position="79"/>
        <end position="99"/>
    </location>
</feature>
<evidence type="ECO:0000256" key="1">
    <source>
        <dbReference type="SAM" id="MobiDB-lite"/>
    </source>
</evidence>
<feature type="transmembrane region" description="Helical" evidence="2">
    <location>
        <begin position="206"/>
        <end position="225"/>
    </location>
</feature>
<evidence type="ECO:0000313" key="3">
    <source>
        <dbReference type="EMBL" id="CAI6097661.1"/>
    </source>
</evidence>
<dbReference type="Proteomes" id="UP001160390">
    <property type="component" value="Unassembled WGS sequence"/>
</dbReference>
<keyword evidence="2" id="KW-0472">Membrane</keyword>
<dbReference type="GO" id="GO:0043332">
    <property type="term" value="C:mating projection tip"/>
    <property type="evidence" value="ECO:0007669"/>
    <property type="project" value="TreeGrafter"/>
</dbReference>
<name>A0AA35MIE8_9HYPO</name>
<accession>A0AA35MIE8</accession>
<gene>
    <name evidence="3" type="ORF">CCHLO57077_00008890</name>
</gene>
<comment type="caution">
    <text evidence="3">The sequence shown here is derived from an EMBL/GenBank/DDBJ whole genome shotgun (WGS) entry which is preliminary data.</text>
</comment>
<protein>
    <submittedName>
        <fullName evidence="3">Uncharacterized protein</fullName>
    </submittedName>
</protein>
<dbReference type="GO" id="GO:0000747">
    <property type="term" value="P:conjugation with cellular fusion"/>
    <property type="evidence" value="ECO:0007669"/>
    <property type="project" value="TreeGrafter"/>
</dbReference>
<dbReference type="Gene3D" id="1.20.140.150">
    <property type="match status" value="1"/>
</dbReference>
<feature type="compositionally biased region" description="Low complexity" evidence="1">
    <location>
        <begin position="54"/>
        <end position="67"/>
    </location>
</feature>
<dbReference type="AlphaFoldDB" id="A0AA35MIE8"/>
<dbReference type="GO" id="GO:0016020">
    <property type="term" value="C:membrane"/>
    <property type="evidence" value="ECO:0007669"/>
    <property type="project" value="InterPro"/>
</dbReference>
<dbReference type="PANTHER" id="PTHR28092:SF1">
    <property type="entry name" value="FACTOR-INDUCED GENE 1 PROTEIN"/>
    <property type="match status" value="1"/>
</dbReference>
<evidence type="ECO:0000313" key="4">
    <source>
        <dbReference type="Proteomes" id="UP001160390"/>
    </source>
</evidence>
<dbReference type="InterPro" id="IPR033481">
    <property type="entry name" value="Dni1/Fig1"/>
</dbReference>